<accession>A0A3A1Z0G4</accession>
<organism evidence="2 3">
    <name type="scientific">Neopusillimonas maritima</name>
    <dbReference type="NCBI Taxonomy" id="2026239"/>
    <lineage>
        <taxon>Bacteria</taxon>
        <taxon>Pseudomonadati</taxon>
        <taxon>Pseudomonadota</taxon>
        <taxon>Betaproteobacteria</taxon>
        <taxon>Burkholderiales</taxon>
        <taxon>Alcaligenaceae</taxon>
        <taxon>Neopusillimonas</taxon>
    </lineage>
</organism>
<dbReference type="PROSITE" id="PS00409">
    <property type="entry name" value="PROKAR_NTER_METHYL"/>
    <property type="match status" value="1"/>
</dbReference>
<comment type="caution">
    <text evidence="2">The sequence shown here is derived from an EMBL/GenBank/DDBJ whole genome shotgun (WGS) entry which is preliminary data.</text>
</comment>
<gene>
    <name evidence="2" type="primary">gspH</name>
    <name evidence="2" type="ORF">CJP73_03615</name>
</gene>
<feature type="transmembrane region" description="Helical" evidence="1">
    <location>
        <begin position="41"/>
        <end position="61"/>
    </location>
</feature>
<reference evidence="2 3" key="1">
    <citation type="submission" date="2017-08" db="EMBL/GenBank/DDBJ databases">
        <title>Pusillimonas indicus sp. nov., a member of the family Alcaligenaceae isolated from surface seawater.</title>
        <authorList>
            <person name="Li J."/>
        </authorList>
    </citation>
    <scope>NUCLEOTIDE SEQUENCE [LARGE SCALE GENOMIC DNA]</scope>
    <source>
        <strain evidence="2 3">L52-1-41</strain>
    </source>
</reference>
<evidence type="ECO:0000256" key="1">
    <source>
        <dbReference type="SAM" id="Phobius"/>
    </source>
</evidence>
<evidence type="ECO:0000313" key="2">
    <source>
        <dbReference type="EMBL" id="RIY42530.1"/>
    </source>
</evidence>
<dbReference type="InterPro" id="IPR012902">
    <property type="entry name" value="N_methyl_site"/>
</dbReference>
<dbReference type="AlphaFoldDB" id="A0A3A1Z0G4"/>
<dbReference type="Proteomes" id="UP000266206">
    <property type="component" value="Unassembled WGS sequence"/>
</dbReference>
<dbReference type="SUPFAM" id="SSF54523">
    <property type="entry name" value="Pili subunits"/>
    <property type="match status" value="1"/>
</dbReference>
<keyword evidence="1" id="KW-1133">Transmembrane helix</keyword>
<keyword evidence="1" id="KW-0472">Membrane</keyword>
<proteinExistence type="predicted"/>
<dbReference type="Pfam" id="PF07963">
    <property type="entry name" value="N_methyl"/>
    <property type="match status" value="1"/>
</dbReference>
<dbReference type="InterPro" id="IPR045584">
    <property type="entry name" value="Pilin-like"/>
</dbReference>
<keyword evidence="1" id="KW-0812">Transmembrane</keyword>
<name>A0A3A1Z0G4_9BURK</name>
<protein>
    <submittedName>
        <fullName evidence="2">Type II secretion system protein GspH</fullName>
    </submittedName>
</protein>
<dbReference type="EMBL" id="NQYH01000001">
    <property type="protein sequence ID" value="RIY42530.1"/>
    <property type="molecule type" value="Genomic_DNA"/>
</dbReference>
<sequence length="192" mass="21577">MVKWMYSLWGQTGDRAAKEKMRISDPGRNSRAEKGFTLLEMLVVLAIMGTTAALVGVGLVAGRERRLLKQDAQVLSQLFTAAQAQARQQATAIAWRYGANGFKFESVLQTPYLPADLARYVDLNRQALTERNPILRARAWQSEEPVRVRVDPPVTPVFNREWVSGPRVVELDNGLTQVRIVRSAQGQYRVLP</sequence>
<evidence type="ECO:0000313" key="3">
    <source>
        <dbReference type="Proteomes" id="UP000266206"/>
    </source>
</evidence>
<dbReference type="NCBIfam" id="TIGR02532">
    <property type="entry name" value="IV_pilin_GFxxxE"/>
    <property type="match status" value="1"/>
</dbReference>